<organism evidence="2 3">
    <name type="scientific">Streptomyces lavenduligriseus</name>
    <dbReference type="NCBI Taxonomy" id="67315"/>
    <lineage>
        <taxon>Bacteria</taxon>
        <taxon>Bacillati</taxon>
        <taxon>Actinomycetota</taxon>
        <taxon>Actinomycetes</taxon>
        <taxon>Kitasatosporales</taxon>
        <taxon>Streptomycetaceae</taxon>
        <taxon>Streptomyces</taxon>
    </lineage>
</organism>
<evidence type="ECO:0000313" key="2">
    <source>
        <dbReference type="EMBL" id="MCL3998767.1"/>
    </source>
</evidence>
<reference evidence="2 3" key="1">
    <citation type="submission" date="2022-05" db="EMBL/GenBank/DDBJ databases">
        <title>Genome Resource of Streptomyces lavenduligriseus GA1-1, a Strain with Broad-Spectrum Antifungal Activity against Phytopathogenic Fungi.</title>
        <authorList>
            <person name="Qi D."/>
        </authorList>
    </citation>
    <scope>NUCLEOTIDE SEQUENCE [LARGE SCALE GENOMIC DNA]</scope>
    <source>
        <strain evidence="2 3">GA1-1</strain>
    </source>
</reference>
<sequence length="419" mass="45416">SVLMGPDWREAVFPPSASPGLLEGRDGCAAPPVRAHARLDDRGTRGLFMPEHASDAPIQVRDLRRRIGDLSLRLRTAGTQIKPAEPRFTDYDKIRLPGGELVGRKKVIIMSGGCSVPTCTMCPFTNLNNYGLAEGSSSESLLDQVRRTLTRTEGEPAYEVLSLYNDGSFFAPKEIPRDVQVEIARLVAAAGVKHLVVESLPQFVTEPVLAPFVQALGGVRLEIGIGLQSADELVRETLVNTRISQKSFERALSVMAGLGVDPKIYLLIKPPFLSEGEAVTDVVKSVDYLTGLGVRGMTLCPTRVSRHTVAWELWQAGQYTPPNLWTVVEAVRRVHERLAVRVACVNLRGTDFESVFPDACPACADTVVDALMRFGESGDAGDLPADCSCRPPLKVTALDHAAITARAAQQLNVLERAGV</sequence>
<accession>A0ABT0P6W8</accession>
<dbReference type="SMART" id="SM00729">
    <property type="entry name" value="Elp3"/>
    <property type="match status" value="1"/>
</dbReference>
<keyword evidence="3" id="KW-1185">Reference proteome</keyword>
<dbReference type="SUPFAM" id="SSF102114">
    <property type="entry name" value="Radical SAM enzymes"/>
    <property type="match status" value="1"/>
</dbReference>
<dbReference type="InterPro" id="IPR058240">
    <property type="entry name" value="rSAM_sf"/>
</dbReference>
<dbReference type="InterPro" id="IPR006638">
    <property type="entry name" value="Elp3/MiaA/NifB-like_rSAM"/>
</dbReference>
<dbReference type="RefSeq" id="WP_249493336.1">
    <property type="nucleotide sequence ID" value="NZ_JAMCCK010000076.1"/>
</dbReference>
<feature type="domain" description="Elp3/MiaA/NifB-like radical SAM core" evidence="1">
    <location>
        <begin position="104"/>
        <end position="333"/>
    </location>
</feature>
<dbReference type="Proteomes" id="UP001202052">
    <property type="component" value="Unassembled WGS sequence"/>
</dbReference>
<evidence type="ECO:0000313" key="3">
    <source>
        <dbReference type="Proteomes" id="UP001202052"/>
    </source>
</evidence>
<comment type="caution">
    <text evidence="2">The sequence shown here is derived from an EMBL/GenBank/DDBJ whole genome shotgun (WGS) entry which is preliminary data.</text>
</comment>
<gene>
    <name evidence="2" type="ORF">M4438_35600</name>
</gene>
<feature type="non-terminal residue" evidence="2">
    <location>
        <position position="1"/>
    </location>
</feature>
<protein>
    <recommendedName>
        <fullName evidence="1">Elp3/MiaA/NifB-like radical SAM core domain-containing protein</fullName>
    </recommendedName>
</protein>
<dbReference type="EMBL" id="JAMCCK010000076">
    <property type="protein sequence ID" value="MCL3998767.1"/>
    <property type="molecule type" value="Genomic_DNA"/>
</dbReference>
<name>A0ABT0P6W8_9ACTN</name>
<evidence type="ECO:0000259" key="1">
    <source>
        <dbReference type="SMART" id="SM00729"/>
    </source>
</evidence>
<proteinExistence type="predicted"/>